<evidence type="ECO:0000256" key="5">
    <source>
        <dbReference type="ARBA" id="ARBA00022679"/>
    </source>
</evidence>
<dbReference type="GO" id="GO:0004418">
    <property type="term" value="F:hydroxymethylbilane synthase activity"/>
    <property type="evidence" value="ECO:0007669"/>
    <property type="project" value="UniProtKB-EC"/>
</dbReference>
<dbReference type="InterPro" id="IPR022418">
    <property type="entry name" value="Porphobilinogen_deaminase_C"/>
</dbReference>
<evidence type="ECO:0000259" key="9">
    <source>
        <dbReference type="Pfam" id="PF01379"/>
    </source>
</evidence>
<proteinExistence type="inferred from homology"/>
<comment type="cofactor">
    <cofactor evidence="8">
        <name>dipyrromethane</name>
        <dbReference type="ChEBI" id="CHEBI:60342"/>
    </cofactor>
    <text evidence="8">Binds 1 dipyrromethane group covalently.</text>
</comment>
<keyword evidence="12" id="KW-1185">Reference proteome</keyword>
<sequence>MSAVHPATPYPGHAAHGPVRPHFRSLPLRVGTRGSPLALWQTRHFLSIITRFCPVLRDVQAFEEHAILTSGDRTQDKLLADIGGKGLFAKEIHEALLDRRIDFAVHSLKDLETELPPGIVLACTLRREDARDALILGPSCGTPDPSDPFGALPAGAVIGTASVRRQSQILHARPDLRIEMIRGNVQTRLAKLGAEGGPAATLLALAGLRRLGLEDRASVVLDPDAMVPSAGQGIIGVTVRADDAELLELLSAIEDREASAVSQAERGLLAALDGNCRTPIGGHARLLPDGRLHLTGLVARADGSFLLKRSALGAVAEAAALGRELGDSLRRDCPADLFG</sequence>
<comment type="miscellaneous">
    <text evidence="8">The porphobilinogen subunits are added to the dipyrromethane group.</text>
</comment>
<keyword evidence="6 8" id="KW-0627">Porphyrin biosynthesis</keyword>
<dbReference type="InterPro" id="IPR022417">
    <property type="entry name" value="Porphobilin_deaminase_N"/>
</dbReference>
<evidence type="ECO:0000313" key="11">
    <source>
        <dbReference type="EMBL" id="MBU8546431.1"/>
    </source>
</evidence>
<feature type="domain" description="Porphobilinogen deaminase N-terminal" evidence="9">
    <location>
        <begin position="28"/>
        <end position="247"/>
    </location>
</feature>
<name>A0ABS6HG04_9PROT</name>
<evidence type="ECO:0000256" key="8">
    <source>
        <dbReference type="HAMAP-Rule" id="MF_00260"/>
    </source>
</evidence>
<dbReference type="HAMAP" id="MF_00260">
    <property type="entry name" value="Porphobil_deam"/>
    <property type="match status" value="1"/>
</dbReference>
<comment type="subunit">
    <text evidence="4 8">Monomer.</text>
</comment>
<evidence type="ECO:0000256" key="1">
    <source>
        <dbReference type="ARBA" id="ARBA00002869"/>
    </source>
</evidence>
<dbReference type="Pfam" id="PF01379">
    <property type="entry name" value="Porphobil_deam"/>
    <property type="match status" value="1"/>
</dbReference>
<dbReference type="PROSITE" id="PS00533">
    <property type="entry name" value="PORPHOBILINOGEN_DEAM"/>
    <property type="match status" value="1"/>
</dbReference>
<organism evidence="11 12">
    <name type="scientific">Falsiroseomonas oleicola</name>
    <dbReference type="NCBI Taxonomy" id="2801474"/>
    <lineage>
        <taxon>Bacteria</taxon>
        <taxon>Pseudomonadati</taxon>
        <taxon>Pseudomonadota</taxon>
        <taxon>Alphaproteobacteria</taxon>
        <taxon>Acetobacterales</taxon>
        <taxon>Roseomonadaceae</taxon>
        <taxon>Falsiroseomonas</taxon>
    </lineage>
</organism>
<comment type="pathway">
    <text evidence="2">Porphyrin-containing compound metabolism; protoporphyrin-IX biosynthesis; coproporphyrinogen-III from 5-aminolevulinate: step 2/4.</text>
</comment>
<comment type="similarity">
    <text evidence="3 8">Belongs to the HMBS family.</text>
</comment>
<dbReference type="InterPro" id="IPR000860">
    <property type="entry name" value="HemC"/>
</dbReference>
<dbReference type="EMBL" id="JAERQM010000007">
    <property type="protein sequence ID" value="MBU8546431.1"/>
    <property type="molecule type" value="Genomic_DNA"/>
</dbReference>
<feature type="domain" description="Porphobilinogen deaminase C-terminal" evidence="10">
    <location>
        <begin position="263"/>
        <end position="329"/>
    </location>
</feature>
<evidence type="ECO:0000313" key="12">
    <source>
        <dbReference type="Proteomes" id="UP000689967"/>
    </source>
</evidence>
<dbReference type="InterPro" id="IPR022419">
    <property type="entry name" value="Porphobilin_deaminase_cofac_BS"/>
</dbReference>
<accession>A0ABS6HG04</accession>
<dbReference type="Proteomes" id="UP000689967">
    <property type="component" value="Unassembled WGS sequence"/>
</dbReference>
<dbReference type="EC" id="2.5.1.61" evidence="8"/>
<dbReference type="RefSeq" id="WP_216878439.1">
    <property type="nucleotide sequence ID" value="NZ_JAERQM010000007.1"/>
</dbReference>
<protein>
    <recommendedName>
        <fullName evidence="8">Porphobilinogen deaminase</fullName>
        <shortName evidence="8">PBG</shortName>
        <ecNumber evidence="8">2.5.1.61</ecNumber>
    </recommendedName>
    <alternativeName>
        <fullName evidence="8">Hydroxymethylbilane synthase</fullName>
        <shortName evidence="8">HMBS</shortName>
    </alternativeName>
    <alternativeName>
        <fullName evidence="8">Pre-uroporphyrinogen synthase</fullName>
    </alternativeName>
</protein>
<comment type="caution">
    <text evidence="11">The sequence shown here is derived from an EMBL/GenBank/DDBJ whole genome shotgun (WGS) entry which is preliminary data.</text>
</comment>
<evidence type="ECO:0000256" key="4">
    <source>
        <dbReference type="ARBA" id="ARBA00011245"/>
    </source>
</evidence>
<evidence type="ECO:0000256" key="6">
    <source>
        <dbReference type="ARBA" id="ARBA00023244"/>
    </source>
</evidence>
<feature type="modified residue" description="S-(dipyrrolylmethanemethyl)cysteine" evidence="8">
    <location>
        <position position="276"/>
    </location>
</feature>
<comment type="function">
    <text evidence="1 8">Tetrapolymerization of the monopyrrole PBG into the hydroxymethylbilane pre-uroporphyrinogen in several discrete steps.</text>
</comment>
<evidence type="ECO:0000259" key="10">
    <source>
        <dbReference type="Pfam" id="PF03900"/>
    </source>
</evidence>
<gene>
    <name evidence="8 11" type="primary">hemC</name>
    <name evidence="11" type="ORF">JJQ90_22110</name>
</gene>
<evidence type="ECO:0000256" key="3">
    <source>
        <dbReference type="ARBA" id="ARBA00005638"/>
    </source>
</evidence>
<keyword evidence="5 8" id="KW-0808">Transferase</keyword>
<dbReference type="PANTHER" id="PTHR11557:SF0">
    <property type="entry name" value="PORPHOBILINOGEN DEAMINASE"/>
    <property type="match status" value="1"/>
</dbReference>
<dbReference type="PIRSF" id="PIRSF001438">
    <property type="entry name" value="4pyrrol_synth_OHMeBilane_synth"/>
    <property type="match status" value="1"/>
</dbReference>
<comment type="catalytic activity">
    <reaction evidence="7 8">
        <text>4 porphobilinogen + H2O = hydroxymethylbilane + 4 NH4(+)</text>
        <dbReference type="Rhea" id="RHEA:13185"/>
        <dbReference type="ChEBI" id="CHEBI:15377"/>
        <dbReference type="ChEBI" id="CHEBI:28938"/>
        <dbReference type="ChEBI" id="CHEBI:57845"/>
        <dbReference type="ChEBI" id="CHEBI:58126"/>
        <dbReference type="EC" id="2.5.1.61"/>
    </reaction>
</comment>
<evidence type="ECO:0000256" key="7">
    <source>
        <dbReference type="ARBA" id="ARBA00048169"/>
    </source>
</evidence>
<reference evidence="11 12" key="1">
    <citation type="submission" date="2021-01" db="EMBL/GenBank/DDBJ databases">
        <title>Roseomonas sp. nov, a bacterium isolated from an oil production mixture in Yumen Oilfield.</title>
        <authorList>
            <person name="Wu D."/>
        </authorList>
    </citation>
    <scope>NUCLEOTIDE SEQUENCE [LARGE SCALE GENOMIC DNA]</scope>
    <source>
        <strain evidence="11 12">ROY-5-3</strain>
    </source>
</reference>
<dbReference type="NCBIfam" id="TIGR00212">
    <property type="entry name" value="hemC"/>
    <property type="match status" value="1"/>
</dbReference>
<dbReference type="PANTHER" id="PTHR11557">
    <property type="entry name" value="PORPHOBILINOGEN DEAMINASE"/>
    <property type="match status" value="1"/>
</dbReference>
<evidence type="ECO:0000256" key="2">
    <source>
        <dbReference type="ARBA" id="ARBA00004735"/>
    </source>
</evidence>
<dbReference type="Pfam" id="PF03900">
    <property type="entry name" value="Porphobil_deamC"/>
    <property type="match status" value="1"/>
</dbReference>